<evidence type="ECO:0000313" key="2">
    <source>
        <dbReference type="Proteomes" id="UP000221243"/>
    </source>
</evidence>
<evidence type="ECO:0000313" key="1">
    <source>
        <dbReference type="EMBL" id="BAW98372.1"/>
    </source>
</evidence>
<dbReference type="Proteomes" id="UP000221243">
    <property type="component" value="Segment"/>
</dbReference>
<dbReference type="RefSeq" id="YP_009599450.1">
    <property type="nucleotide sequence ID" value="NC_041916.1"/>
</dbReference>
<name>A0A1Q2U340_9CAUD</name>
<protein>
    <submittedName>
        <fullName evidence="1">Phage protein</fullName>
    </submittedName>
</protein>
<keyword evidence="2" id="KW-1185">Reference proteome</keyword>
<dbReference type="GeneID" id="40075179"/>
<proteinExistence type="predicted"/>
<dbReference type="EMBL" id="AP017972">
    <property type="protein sequence ID" value="BAW98372.1"/>
    <property type="molecule type" value="Genomic_DNA"/>
</dbReference>
<sequence length="292" mass="32364">MFSNAYDTYVGKPLAHLDHVPSTLKRLSLSNDLLSLGNGVYSITHDNGQNIPFLNFPLSMIGFNRKPITVMDDRPYTNKNGVVTNSSERAALLVAAYVQQDIIDGNLAVVRGTQSTVARALARAWGSQIIRQSGLEEDKALSVYIILIHYYNCLVNGNVGDMTFTSQNLCQQVMGIDRRRSLEVLEQIDFIDTLPKLHEALVNYPGMYKLKNMQVKDLVALGQRIWYSATGKQIVGAGLEHPPLLVGMCAATISDKNAYGKTPLGMQLDPKYNEKNNRALVMTITNSYPIIL</sequence>
<dbReference type="KEGG" id="vg:40075179"/>
<dbReference type="OrthoDB" id="6785at10239"/>
<reference evidence="1 2" key="1">
    <citation type="submission" date="2017-01" db="EMBL/GenBank/DDBJ databases">
        <title>Complete Genome Sequence of Vibrio Parahaemolyticus Bacteriophage pTD1.</title>
        <authorList>
            <person name="Midorikawa Y."/>
            <person name="Sano M."/>
        </authorList>
    </citation>
    <scope>NUCLEOTIDE SEQUENCE [LARGE SCALE GENOMIC DNA]</scope>
    <source>
        <strain evidence="1">PTD1</strain>
    </source>
</reference>
<dbReference type="Pfam" id="PF25614">
    <property type="entry name" value="PhiKZ_VTX"/>
    <property type="match status" value="1"/>
</dbReference>
<accession>A0A1Q2U340</accession>
<organism evidence="1 2">
    <name type="scientific">Vibrio phage pTD1</name>
    <dbReference type="NCBI Taxonomy" id="1938577"/>
    <lineage>
        <taxon>Viruses</taxon>
        <taxon>Duplodnaviria</taxon>
        <taxon>Heunggongvirae</taxon>
        <taxon>Uroviricota</taxon>
        <taxon>Caudoviricetes</taxon>
        <taxon>Chimalliviridae</taxon>
        <taxon>Gorgonvirinae</taxon>
        <taxon>Tidunavirus</taxon>
        <taxon>Tidunavirus pTD1</taxon>
    </lineage>
</organism>
<dbReference type="InterPro" id="IPR057921">
    <property type="entry name" value="PhiKZ_VTX"/>
</dbReference>